<evidence type="ECO:0000256" key="1">
    <source>
        <dbReference type="SAM" id="Coils"/>
    </source>
</evidence>
<organism evidence="2 3">
    <name type="scientific">Cyphomyrmex costatus</name>
    <dbReference type="NCBI Taxonomy" id="456900"/>
    <lineage>
        <taxon>Eukaryota</taxon>
        <taxon>Metazoa</taxon>
        <taxon>Ecdysozoa</taxon>
        <taxon>Arthropoda</taxon>
        <taxon>Hexapoda</taxon>
        <taxon>Insecta</taxon>
        <taxon>Pterygota</taxon>
        <taxon>Neoptera</taxon>
        <taxon>Endopterygota</taxon>
        <taxon>Hymenoptera</taxon>
        <taxon>Apocrita</taxon>
        <taxon>Aculeata</taxon>
        <taxon>Formicoidea</taxon>
        <taxon>Formicidae</taxon>
        <taxon>Myrmicinae</taxon>
        <taxon>Cyphomyrmex</taxon>
    </lineage>
</organism>
<feature type="coiled-coil region" evidence="1">
    <location>
        <begin position="30"/>
        <end position="71"/>
    </location>
</feature>
<dbReference type="EMBL" id="KQ978229">
    <property type="protein sequence ID" value="KYM96222.1"/>
    <property type="molecule type" value="Genomic_DNA"/>
</dbReference>
<gene>
    <name evidence="2" type="ORF">ALC62_13126</name>
</gene>
<keyword evidence="3" id="KW-1185">Reference proteome</keyword>
<dbReference type="GO" id="GO:0005813">
    <property type="term" value="C:centrosome"/>
    <property type="evidence" value="ECO:0007669"/>
    <property type="project" value="TreeGrafter"/>
</dbReference>
<dbReference type="PANTHER" id="PTHR28661">
    <property type="entry name" value="SJOEGREN SYNDROME NUCLEAR AUTOANTIGEN 1"/>
    <property type="match status" value="1"/>
</dbReference>
<feature type="non-terminal residue" evidence="2">
    <location>
        <position position="1"/>
    </location>
</feature>
<name>A0A151IA81_9HYME</name>
<protein>
    <submittedName>
        <fullName evidence="2">Sjoegren syndrome nuclear autoantigen 1 like protein</fullName>
    </submittedName>
</protein>
<evidence type="ECO:0000313" key="3">
    <source>
        <dbReference type="Proteomes" id="UP000078542"/>
    </source>
</evidence>
<dbReference type="GO" id="GO:0036064">
    <property type="term" value="C:ciliary basal body"/>
    <property type="evidence" value="ECO:0007669"/>
    <property type="project" value="TreeGrafter"/>
</dbReference>
<sequence>SRCLNTELLYKRIIRSLSNVFEKKIVLLGLEEMKIRRSELQAQIESQEEEKNNLQREIEKMSCKLTQLNDSLAKRITVRNEYDRTIADTEAAYVKILESSQLLLNMIKKEAVSLDQTLGKANIDKQYR</sequence>
<dbReference type="STRING" id="456900.A0A151IA81"/>
<proteinExistence type="predicted"/>
<dbReference type="AlphaFoldDB" id="A0A151IA81"/>
<evidence type="ECO:0000313" key="2">
    <source>
        <dbReference type="EMBL" id="KYM96222.1"/>
    </source>
</evidence>
<dbReference type="PANTHER" id="PTHR28661:SF1">
    <property type="entry name" value="MICROTUBULE NUCLEATION FACTOR SSNA1"/>
    <property type="match status" value="1"/>
</dbReference>
<keyword evidence="1" id="KW-0175">Coiled coil</keyword>
<dbReference type="InterPro" id="IPR033362">
    <property type="entry name" value="SSNA1_fam"/>
</dbReference>
<accession>A0A151IA81</accession>
<dbReference type="Proteomes" id="UP000078542">
    <property type="component" value="Unassembled WGS sequence"/>
</dbReference>
<reference evidence="2 3" key="1">
    <citation type="submission" date="2016-03" db="EMBL/GenBank/DDBJ databases">
        <title>Cyphomyrmex costatus WGS genome.</title>
        <authorList>
            <person name="Nygaard S."/>
            <person name="Hu H."/>
            <person name="Boomsma J."/>
            <person name="Zhang G."/>
        </authorList>
    </citation>
    <scope>NUCLEOTIDE SEQUENCE [LARGE SCALE GENOMIC DNA]</scope>
    <source>
        <strain evidence="2">MS0001</strain>
        <tissue evidence="2">Whole body</tissue>
    </source>
</reference>